<evidence type="ECO:0000256" key="8">
    <source>
        <dbReference type="ARBA" id="ARBA00023033"/>
    </source>
</evidence>
<feature type="compositionally biased region" description="Low complexity" evidence="12">
    <location>
        <begin position="317"/>
        <end position="352"/>
    </location>
</feature>
<keyword evidence="3" id="KW-0964">Secreted</keyword>
<evidence type="ECO:0000256" key="5">
    <source>
        <dbReference type="ARBA" id="ARBA00022729"/>
    </source>
</evidence>
<evidence type="ECO:0000313" key="14">
    <source>
        <dbReference type="EMBL" id="KIK45012.1"/>
    </source>
</evidence>
<name>A0A0D0BG11_9AGAM</name>
<evidence type="ECO:0000313" key="15">
    <source>
        <dbReference type="Proteomes" id="UP000054485"/>
    </source>
</evidence>
<dbReference type="EMBL" id="KN835180">
    <property type="protein sequence ID" value="KIK45012.1"/>
    <property type="molecule type" value="Genomic_DNA"/>
</dbReference>
<keyword evidence="4" id="KW-0479">Metal-binding</keyword>
<organism evidence="14 15">
    <name type="scientific">Suillus luteus UH-Slu-Lm8-n1</name>
    <dbReference type="NCBI Taxonomy" id="930992"/>
    <lineage>
        <taxon>Eukaryota</taxon>
        <taxon>Fungi</taxon>
        <taxon>Dikarya</taxon>
        <taxon>Basidiomycota</taxon>
        <taxon>Agaricomycotina</taxon>
        <taxon>Agaricomycetes</taxon>
        <taxon>Agaricomycetidae</taxon>
        <taxon>Boletales</taxon>
        <taxon>Suillineae</taxon>
        <taxon>Suillaceae</taxon>
        <taxon>Suillus</taxon>
    </lineage>
</organism>
<evidence type="ECO:0000256" key="9">
    <source>
        <dbReference type="ARBA" id="ARBA00023157"/>
    </source>
</evidence>
<comment type="cofactor">
    <cofactor evidence="1">
        <name>Cu(2+)</name>
        <dbReference type="ChEBI" id="CHEBI:29036"/>
    </cofactor>
</comment>
<proteinExistence type="inferred from homology"/>
<dbReference type="InParanoid" id="A0A0D0BG11"/>
<comment type="subcellular location">
    <subcellularLocation>
        <location evidence="2">Secreted</location>
    </subcellularLocation>
</comment>
<reference evidence="14 15" key="1">
    <citation type="submission" date="2014-04" db="EMBL/GenBank/DDBJ databases">
        <authorList>
            <consortium name="DOE Joint Genome Institute"/>
            <person name="Kuo A."/>
            <person name="Ruytinx J."/>
            <person name="Rineau F."/>
            <person name="Colpaert J."/>
            <person name="Kohler A."/>
            <person name="Nagy L.G."/>
            <person name="Floudas D."/>
            <person name="Copeland A."/>
            <person name="Barry K.W."/>
            <person name="Cichocki N."/>
            <person name="Veneault-Fourrey C."/>
            <person name="LaButti K."/>
            <person name="Lindquist E.A."/>
            <person name="Lipzen A."/>
            <person name="Lundell T."/>
            <person name="Morin E."/>
            <person name="Murat C."/>
            <person name="Sun H."/>
            <person name="Tunlid A."/>
            <person name="Henrissat B."/>
            <person name="Grigoriev I.V."/>
            <person name="Hibbett D.S."/>
            <person name="Martin F."/>
            <person name="Nordberg H.P."/>
            <person name="Cantor M.N."/>
            <person name="Hua S.X."/>
        </authorList>
    </citation>
    <scope>NUCLEOTIDE SEQUENCE [LARGE SCALE GENOMIC DNA]</scope>
    <source>
        <strain evidence="14 15">UH-Slu-Lm8-n1</strain>
    </source>
</reference>
<dbReference type="AlphaFoldDB" id="A0A0D0BG11"/>
<feature type="signal peptide" evidence="13">
    <location>
        <begin position="1"/>
        <end position="17"/>
    </location>
</feature>
<keyword evidence="9" id="KW-1015">Disulfide bond</keyword>
<dbReference type="STRING" id="930992.A0A0D0BG11"/>
<dbReference type="Proteomes" id="UP000054485">
    <property type="component" value="Unassembled WGS sequence"/>
</dbReference>
<feature type="compositionally biased region" description="Low complexity" evidence="12">
    <location>
        <begin position="378"/>
        <end position="396"/>
    </location>
</feature>
<sequence>MTLKLLVLSSLALLTNAHMAAFHKSMYCFNGTVSGQVNYNNDAPVAPLWMLKQSDYWFHHVNQCDDFPPAPGDFLELPAGSSFTVEIAANRGVTSLSFNGQFATEWGDGGNHPEDYSITNLAGAPLTDSGCIGNPNMHTQNQSMAAGTAFAISYQSDISQVTMDNLAVFTVRYNTPWKRITSYDVPKDMPACPADGCTCAWVWIPNGCGEPNIYMQGFKCMVTGATSTTPIATPKPPVWCEDDQSKCVQGSKQILIWNQAEGNNIAVTGYDLSGHPKSPAYNSKCGFQDGAQNDIFGTSTSAATAAAVVSPPSATVSSTSSAVSSYSPPASSPVVSPYSSPASSPAASSPVVSPYPPPASSPASSPIVSPYPPPASPPVTSSSASTSATPVPSCKTSTSTVYLTSTLLPSAATPPTSDNHSTSQTANNLVATSVSSSAGVTTTNSGTCRKRMVHKPVRRRLHFK</sequence>
<dbReference type="GO" id="GO:0046872">
    <property type="term" value="F:metal ion binding"/>
    <property type="evidence" value="ECO:0007669"/>
    <property type="project" value="UniProtKB-KW"/>
</dbReference>
<evidence type="ECO:0000256" key="4">
    <source>
        <dbReference type="ARBA" id="ARBA00022723"/>
    </source>
</evidence>
<evidence type="ECO:0000256" key="10">
    <source>
        <dbReference type="ARBA" id="ARBA00023180"/>
    </source>
</evidence>
<accession>A0A0D0BG11</accession>
<keyword evidence="7" id="KW-0186">Copper</keyword>
<evidence type="ECO:0000256" key="2">
    <source>
        <dbReference type="ARBA" id="ARBA00004613"/>
    </source>
</evidence>
<evidence type="ECO:0000256" key="11">
    <source>
        <dbReference type="ARBA" id="ARBA00046340"/>
    </source>
</evidence>
<evidence type="ECO:0000256" key="3">
    <source>
        <dbReference type="ARBA" id="ARBA00022525"/>
    </source>
</evidence>
<dbReference type="OrthoDB" id="2019572at2759"/>
<dbReference type="InterPro" id="IPR054497">
    <property type="entry name" value="LPMO_AA14"/>
</dbReference>
<keyword evidence="8" id="KW-0503">Monooxygenase</keyword>
<feature type="region of interest" description="Disordered" evidence="12">
    <location>
        <begin position="317"/>
        <end position="396"/>
    </location>
</feature>
<gene>
    <name evidence="14" type="ORF">CY34DRAFT_802100</name>
</gene>
<dbReference type="GO" id="GO:0005576">
    <property type="term" value="C:extracellular region"/>
    <property type="evidence" value="ECO:0007669"/>
    <property type="project" value="UniProtKB-SubCell"/>
</dbReference>
<protein>
    <submittedName>
        <fullName evidence="14">Uncharacterized protein</fullName>
    </submittedName>
</protein>
<evidence type="ECO:0000256" key="6">
    <source>
        <dbReference type="ARBA" id="ARBA00023002"/>
    </source>
</evidence>
<keyword evidence="6" id="KW-0560">Oxidoreductase</keyword>
<keyword evidence="5 13" id="KW-0732">Signal</keyword>
<comment type="similarity">
    <text evidence="11">Belongs to the polysaccharide monooxygenase AA14 family.</text>
</comment>
<evidence type="ECO:0000256" key="12">
    <source>
        <dbReference type="SAM" id="MobiDB-lite"/>
    </source>
</evidence>
<evidence type="ECO:0000256" key="13">
    <source>
        <dbReference type="SAM" id="SignalP"/>
    </source>
</evidence>
<keyword evidence="10" id="KW-0325">Glycoprotein</keyword>
<dbReference type="GO" id="GO:0004497">
    <property type="term" value="F:monooxygenase activity"/>
    <property type="evidence" value="ECO:0007669"/>
    <property type="project" value="UniProtKB-KW"/>
</dbReference>
<dbReference type="HOGENOM" id="CLU_030284_3_1_1"/>
<feature type="chain" id="PRO_5002224639" evidence="13">
    <location>
        <begin position="18"/>
        <end position="464"/>
    </location>
</feature>
<reference evidence="15" key="2">
    <citation type="submission" date="2015-01" db="EMBL/GenBank/DDBJ databases">
        <title>Evolutionary Origins and Diversification of the Mycorrhizal Mutualists.</title>
        <authorList>
            <consortium name="DOE Joint Genome Institute"/>
            <consortium name="Mycorrhizal Genomics Consortium"/>
            <person name="Kohler A."/>
            <person name="Kuo A."/>
            <person name="Nagy L.G."/>
            <person name="Floudas D."/>
            <person name="Copeland A."/>
            <person name="Barry K.W."/>
            <person name="Cichocki N."/>
            <person name="Veneault-Fourrey C."/>
            <person name="LaButti K."/>
            <person name="Lindquist E.A."/>
            <person name="Lipzen A."/>
            <person name="Lundell T."/>
            <person name="Morin E."/>
            <person name="Murat C."/>
            <person name="Riley R."/>
            <person name="Ohm R."/>
            <person name="Sun H."/>
            <person name="Tunlid A."/>
            <person name="Henrissat B."/>
            <person name="Grigoriev I.V."/>
            <person name="Hibbett D.S."/>
            <person name="Martin F."/>
        </authorList>
    </citation>
    <scope>NUCLEOTIDE SEQUENCE [LARGE SCALE GENOMIC DNA]</scope>
    <source>
        <strain evidence="15">UH-Slu-Lm8-n1</strain>
    </source>
</reference>
<dbReference type="Pfam" id="PF22810">
    <property type="entry name" value="LPMO_AA14"/>
    <property type="match status" value="1"/>
</dbReference>
<keyword evidence="15" id="KW-1185">Reference proteome</keyword>
<evidence type="ECO:0000256" key="1">
    <source>
        <dbReference type="ARBA" id="ARBA00001973"/>
    </source>
</evidence>
<evidence type="ECO:0000256" key="7">
    <source>
        <dbReference type="ARBA" id="ARBA00023008"/>
    </source>
</evidence>